<organism evidence="4 5">
    <name type="scientific">Trametes coccinea (strain BRFM310)</name>
    <name type="common">Pycnoporus coccineus</name>
    <dbReference type="NCBI Taxonomy" id="1353009"/>
    <lineage>
        <taxon>Eukaryota</taxon>
        <taxon>Fungi</taxon>
        <taxon>Dikarya</taxon>
        <taxon>Basidiomycota</taxon>
        <taxon>Agaricomycotina</taxon>
        <taxon>Agaricomycetes</taxon>
        <taxon>Polyporales</taxon>
        <taxon>Polyporaceae</taxon>
        <taxon>Trametes</taxon>
    </lineage>
</organism>
<protein>
    <recommendedName>
        <fullName evidence="3">C2H2-type domain-containing protein</fullName>
    </recommendedName>
</protein>
<feature type="domain" description="C2H2-type" evidence="3">
    <location>
        <begin position="292"/>
        <end position="322"/>
    </location>
</feature>
<dbReference type="Gene3D" id="3.30.160.60">
    <property type="entry name" value="Classic Zinc Finger"/>
    <property type="match status" value="1"/>
</dbReference>
<accession>A0A1Y2J3W5</accession>
<keyword evidence="1" id="KW-0479">Metal-binding</keyword>
<reference evidence="4 5" key="1">
    <citation type="journal article" date="2015" name="Biotechnol. Biofuels">
        <title>Enhanced degradation of softwood versus hardwood by the white-rot fungus Pycnoporus coccineus.</title>
        <authorList>
            <person name="Couturier M."/>
            <person name="Navarro D."/>
            <person name="Chevret D."/>
            <person name="Henrissat B."/>
            <person name="Piumi F."/>
            <person name="Ruiz-Duenas F.J."/>
            <person name="Martinez A.T."/>
            <person name="Grigoriev I.V."/>
            <person name="Riley R."/>
            <person name="Lipzen A."/>
            <person name="Berrin J.G."/>
            <person name="Master E.R."/>
            <person name="Rosso M.N."/>
        </authorList>
    </citation>
    <scope>NUCLEOTIDE SEQUENCE [LARGE SCALE GENOMIC DNA]</scope>
    <source>
        <strain evidence="4 5">BRFM310</strain>
    </source>
</reference>
<evidence type="ECO:0000259" key="3">
    <source>
        <dbReference type="PROSITE" id="PS50157"/>
    </source>
</evidence>
<dbReference type="STRING" id="1353009.A0A1Y2J3W5"/>
<sequence length="324" mass="36224">MSHFNKLPSTSSRHDSQWRFVDVTDADIDYEHHRNSFTPNTAPSIPPYPQTGQNNFYATPQGAEAFHCREPADFSYANVDVNWHTSPSTILDDDQSSLHELSYHQPGHSLEMFHGLHAQSVGNGGYDQPSASTIFMSTPVAHNPTLGYHPGTGGTVPMPIPAMPYCEPHHSEYHHDRISRHASTATVTGVESYSQAEPSVPLDGIPGNSQWQANPPSPNTCQWDKCGQQLSNVTLRGVREHLRERHFKDRAPPMSGKDLIECRWGGNCGRDKMQWENLPKHIAECHFRSMTRVCEQCGGSFARGDTLRRHQESGGCFQGRRPTN</sequence>
<keyword evidence="1" id="KW-0863">Zinc-finger</keyword>
<gene>
    <name evidence="4" type="ORF">PYCCODRAFT_1430283</name>
</gene>
<evidence type="ECO:0000256" key="1">
    <source>
        <dbReference type="PROSITE-ProRule" id="PRU00042"/>
    </source>
</evidence>
<dbReference type="GO" id="GO:0008270">
    <property type="term" value="F:zinc ion binding"/>
    <property type="evidence" value="ECO:0007669"/>
    <property type="project" value="UniProtKB-KW"/>
</dbReference>
<dbReference type="EMBL" id="KZ084087">
    <property type="protein sequence ID" value="OSD08099.1"/>
    <property type="molecule type" value="Genomic_DNA"/>
</dbReference>
<dbReference type="OrthoDB" id="2801792at2759"/>
<keyword evidence="5" id="KW-1185">Reference proteome</keyword>
<dbReference type="AlphaFoldDB" id="A0A1Y2J3W5"/>
<evidence type="ECO:0000313" key="4">
    <source>
        <dbReference type="EMBL" id="OSD08099.1"/>
    </source>
</evidence>
<evidence type="ECO:0000256" key="2">
    <source>
        <dbReference type="SAM" id="MobiDB-lite"/>
    </source>
</evidence>
<feature type="region of interest" description="Disordered" evidence="2">
    <location>
        <begin position="33"/>
        <end position="55"/>
    </location>
</feature>
<dbReference type="InterPro" id="IPR013087">
    <property type="entry name" value="Znf_C2H2_type"/>
</dbReference>
<proteinExistence type="predicted"/>
<dbReference type="Proteomes" id="UP000193067">
    <property type="component" value="Unassembled WGS sequence"/>
</dbReference>
<keyword evidence="1" id="KW-0862">Zinc</keyword>
<evidence type="ECO:0000313" key="5">
    <source>
        <dbReference type="Proteomes" id="UP000193067"/>
    </source>
</evidence>
<dbReference type="PROSITE" id="PS50157">
    <property type="entry name" value="ZINC_FINGER_C2H2_2"/>
    <property type="match status" value="1"/>
</dbReference>
<name>A0A1Y2J3W5_TRAC3</name>